<name>A0AAD7HT41_9AGAR</name>
<dbReference type="InterPro" id="IPR032675">
    <property type="entry name" value="LRR_dom_sf"/>
</dbReference>
<proteinExistence type="predicted"/>
<dbReference type="Proteomes" id="UP001215598">
    <property type="component" value="Unassembled WGS sequence"/>
</dbReference>
<comment type="caution">
    <text evidence="1">The sequence shown here is derived from an EMBL/GenBank/DDBJ whole genome shotgun (WGS) entry which is preliminary data.</text>
</comment>
<gene>
    <name evidence="1" type="ORF">B0H16DRAFT_1383311</name>
</gene>
<organism evidence="1 2">
    <name type="scientific">Mycena metata</name>
    <dbReference type="NCBI Taxonomy" id="1033252"/>
    <lineage>
        <taxon>Eukaryota</taxon>
        <taxon>Fungi</taxon>
        <taxon>Dikarya</taxon>
        <taxon>Basidiomycota</taxon>
        <taxon>Agaricomycotina</taxon>
        <taxon>Agaricomycetes</taxon>
        <taxon>Agaricomycetidae</taxon>
        <taxon>Agaricales</taxon>
        <taxon>Marasmiineae</taxon>
        <taxon>Mycenaceae</taxon>
        <taxon>Mycena</taxon>
    </lineage>
</organism>
<reference evidence="1" key="1">
    <citation type="submission" date="2023-03" db="EMBL/GenBank/DDBJ databases">
        <title>Massive genome expansion in bonnet fungi (Mycena s.s.) driven by repeated elements and novel gene families across ecological guilds.</title>
        <authorList>
            <consortium name="Lawrence Berkeley National Laboratory"/>
            <person name="Harder C.B."/>
            <person name="Miyauchi S."/>
            <person name="Viragh M."/>
            <person name="Kuo A."/>
            <person name="Thoen E."/>
            <person name="Andreopoulos B."/>
            <person name="Lu D."/>
            <person name="Skrede I."/>
            <person name="Drula E."/>
            <person name="Henrissat B."/>
            <person name="Morin E."/>
            <person name="Kohler A."/>
            <person name="Barry K."/>
            <person name="LaButti K."/>
            <person name="Morin E."/>
            <person name="Salamov A."/>
            <person name="Lipzen A."/>
            <person name="Mereny Z."/>
            <person name="Hegedus B."/>
            <person name="Baldrian P."/>
            <person name="Stursova M."/>
            <person name="Weitz H."/>
            <person name="Taylor A."/>
            <person name="Grigoriev I.V."/>
            <person name="Nagy L.G."/>
            <person name="Martin F."/>
            <person name="Kauserud H."/>
        </authorList>
    </citation>
    <scope>NUCLEOTIDE SEQUENCE</scope>
    <source>
        <strain evidence="1">CBHHK182m</strain>
    </source>
</reference>
<dbReference type="EMBL" id="JARKIB010000177">
    <property type="protein sequence ID" value="KAJ7727742.1"/>
    <property type="molecule type" value="Genomic_DNA"/>
</dbReference>
<dbReference type="Gene3D" id="3.80.10.10">
    <property type="entry name" value="Ribonuclease Inhibitor"/>
    <property type="match status" value="1"/>
</dbReference>
<keyword evidence="2" id="KW-1185">Reference proteome</keyword>
<sequence>MHPCLQTDDIVRLICAEVTYGSLAALAVTSRVFQPHALDVLWRFQGSIRPLLQCFPSDLWEYRVSEYVRNEETTAANTLHLRRAIKPSDWDRVNVYSSRIRCLTLPEVPEVDAEFLKELRASLEGKPLLPRVTCLSWKITNDSIVPFIHLFLSHSTTMLLLWPSPLMTEVSRNLKALLPNLTYVFIFPPESSIPSEFKMVSSIAGDAICQYSDLRSVLIPDVDQKCALHLATMPKLERLYLEHVQDRDHGRSSLDLPKDGFPALVSLSVASETISLAPELFRAMSTSPIERLVVRHFHTPTPAQWTELYATLGSRDSLEYIKISQEWPDASPFFPAPIAPSLLRPLLSSPNITTVILCTTGGIDIDDDILRSMALSWPHLEYLTLTTPNLMSPFVPRATLDSLATFVTHCPELCGLEYRLDARIPPEFVQTPDHRIWNDEITTLSLLDSPVANTEMVASFLLNLFPSLEMITISSPLTPDADSTFSAWFKVHSSMERVSSLRRPCNQDIQLLARDWTLEHTHSGQLLVPTYQY</sequence>
<accession>A0AAD7HT41</accession>
<protein>
    <recommendedName>
        <fullName evidence="3">F-box domain-containing protein</fullName>
    </recommendedName>
</protein>
<dbReference type="SUPFAM" id="SSF52047">
    <property type="entry name" value="RNI-like"/>
    <property type="match status" value="1"/>
</dbReference>
<evidence type="ECO:0000313" key="1">
    <source>
        <dbReference type="EMBL" id="KAJ7727742.1"/>
    </source>
</evidence>
<evidence type="ECO:0008006" key="3">
    <source>
        <dbReference type="Google" id="ProtNLM"/>
    </source>
</evidence>
<evidence type="ECO:0000313" key="2">
    <source>
        <dbReference type="Proteomes" id="UP001215598"/>
    </source>
</evidence>
<dbReference type="AlphaFoldDB" id="A0AAD7HT41"/>